<feature type="compositionally biased region" description="Polar residues" evidence="1">
    <location>
        <begin position="305"/>
        <end position="316"/>
    </location>
</feature>
<dbReference type="AlphaFoldDB" id="A0A3N2PUP1"/>
<feature type="region of interest" description="Disordered" evidence="1">
    <location>
        <begin position="359"/>
        <end position="444"/>
    </location>
</feature>
<dbReference type="RefSeq" id="XP_028465862.1">
    <property type="nucleotide sequence ID" value="XM_028607048.1"/>
</dbReference>
<proteinExistence type="predicted"/>
<feature type="compositionally biased region" description="Low complexity" evidence="1">
    <location>
        <begin position="329"/>
        <end position="339"/>
    </location>
</feature>
<dbReference type="PANTHER" id="PTHR37451">
    <property type="entry name" value="MARVEL DOMAIN"/>
    <property type="match status" value="1"/>
</dbReference>
<feature type="transmembrane region" description="Helical" evidence="2">
    <location>
        <begin position="133"/>
        <end position="154"/>
    </location>
</feature>
<feature type="region of interest" description="Disordered" evidence="1">
    <location>
        <begin position="259"/>
        <end position="339"/>
    </location>
</feature>
<gene>
    <name evidence="3" type="ORF">SODALDRAFT_180392</name>
</gene>
<feature type="compositionally biased region" description="Polar residues" evidence="1">
    <location>
        <begin position="400"/>
        <end position="411"/>
    </location>
</feature>
<sequence length="444" mass="48419">MENPGLPEETARNATPVAEQEKRPTRSLKESVHHFLTRNIWSEKDGRNRDHIPPMPVWAGGLRVAQLVLATATLALTAYGIATIQQASGYRRITNWSGTEGYPYSWFLFSWTCVYLAWLGLAVTLLPIMYNCWVHLGIEILTLLLWLIAMALLASHSDELDSIDAFVGGLGPAFEAYYKDFIEVYARGFVVATYAATAVAVFNLVLFVITLVFFGRALHAHRMSGMATTRPRRLQGLSDPDQIVASPCTFGAEVPHPSRMAYFPPNQSDQPYSGQPPPGPSYDTNVGSQPASWMSSHPMPYPHHQPQNRLPSTPSQPGAAHADSGSYVPSGPSSFGAPGSVWPQHSYAMYEQQVHIAPQHTGPSQRGPGSPPPYPMVVPVGGTKSDLRGVRETPPPPPNRTASSVARTYSGQPAELHNEDVGGRNMPAELPHDPLPRRPAAPDP</sequence>
<evidence type="ECO:0000313" key="4">
    <source>
        <dbReference type="Proteomes" id="UP000272025"/>
    </source>
</evidence>
<dbReference type="EMBL" id="ML119056">
    <property type="protein sequence ID" value="ROT38056.1"/>
    <property type="molecule type" value="Genomic_DNA"/>
</dbReference>
<protein>
    <recommendedName>
        <fullName evidence="5">MARVEL domain-containing protein</fullName>
    </recommendedName>
</protein>
<keyword evidence="4" id="KW-1185">Reference proteome</keyword>
<feature type="transmembrane region" description="Helical" evidence="2">
    <location>
        <begin position="64"/>
        <end position="84"/>
    </location>
</feature>
<keyword evidence="2" id="KW-0472">Membrane</keyword>
<dbReference type="PANTHER" id="PTHR37451:SF4">
    <property type="entry name" value="MARVEL DOMAIN-CONTAINING PROTEIN"/>
    <property type="match status" value="1"/>
</dbReference>
<feature type="compositionally biased region" description="Polar residues" evidence="1">
    <location>
        <begin position="284"/>
        <end position="295"/>
    </location>
</feature>
<keyword evidence="2" id="KW-1133">Transmembrane helix</keyword>
<feature type="region of interest" description="Disordered" evidence="1">
    <location>
        <begin position="1"/>
        <end position="28"/>
    </location>
</feature>
<reference evidence="3 4" key="1">
    <citation type="journal article" date="2018" name="Mol. Ecol.">
        <title>The obligate alkalophilic soda-lake fungus Sodiomyces alkalinus has shifted to a protein diet.</title>
        <authorList>
            <person name="Grum-Grzhimaylo A.A."/>
            <person name="Falkoski D.L."/>
            <person name="van den Heuvel J."/>
            <person name="Valero-Jimenez C.A."/>
            <person name="Min B."/>
            <person name="Choi I.G."/>
            <person name="Lipzen A."/>
            <person name="Daum C.G."/>
            <person name="Aanen D.K."/>
            <person name="Tsang A."/>
            <person name="Henrissat B."/>
            <person name="Bilanenko E.N."/>
            <person name="de Vries R.P."/>
            <person name="van Kan J.A.L."/>
            <person name="Grigoriev I.V."/>
            <person name="Debets A.J.M."/>
        </authorList>
    </citation>
    <scope>NUCLEOTIDE SEQUENCE [LARGE SCALE GENOMIC DNA]</scope>
    <source>
        <strain evidence="3 4">F11</strain>
    </source>
</reference>
<name>A0A3N2PUP1_SODAK</name>
<feature type="transmembrane region" description="Helical" evidence="2">
    <location>
        <begin position="104"/>
        <end position="126"/>
    </location>
</feature>
<keyword evidence="2" id="KW-0812">Transmembrane</keyword>
<dbReference type="OrthoDB" id="5325022at2759"/>
<feature type="compositionally biased region" description="Basic and acidic residues" evidence="1">
    <location>
        <begin position="19"/>
        <end position="28"/>
    </location>
</feature>
<accession>A0A3N2PUP1</accession>
<organism evidence="3 4">
    <name type="scientific">Sodiomyces alkalinus (strain CBS 110278 / VKM F-3762 / F11)</name>
    <name type="common">Alkaliphilic filamentous fungus</name>
    <dbReference type="NCBI Taxonomy" id="1314773"/>
    <lineage>
        <taxon>Eukaryota</taxon>
        <taxon>Fungi</taxon>
        <taxon>Dikarya</taxon>
        <taxon>Ascomycota</taxon>
        <taxon>Pezizomycotina</taxon>
        <taxon>Sordariomycetes</taxon>
        <taxon>Hypocreomycetidae</taxon>
        <taxon>Glomerellales</taxon>
        <taxon>Plectosphaerellaceae</taxon>
        <taxon>Sodiomyces</taxon>
    </lineage>
</organism>
<evidence type="ECO:0000256" key="2">
    <source>
        <dbReference type="SAM" id="Phobius"/>
    </source>
</evidence>
<dbReference type="Proteomes" id="UP000272025">
    <property type="component" value="Unassembled WGS sequence"/>
</dbReference>
<evidence type="ECO:0008006" key="5">
    <source>
        <dbReference type="Google" id="ProtNLM"/>
    </source>
</evidence>
<feature type="transmembrane region" description="Helical" evidence="2">
    <location>
        <begin position="189"/>
        <end position="214"/>
    </location>
</feature>
<dbReference type="STRING" id="1314773.A0A3N2PUP1"/>
<dbReference type="GeneID" id="39575526"/>
<evidence type="ECO:0000256" key="1">
    <source>
        <dbReference type="SAM" id="MobiDB-lite"/>
    </source>
</evidence>
<evidence type="ECO:0000313" key="3">
    <source>
        <dbReference type="EMBL" id="ROT38056.1"/>
    </source>
</evidence>